<feature type="region of interest" description="Disordered" evidence="10">
    <location>
        <begin position="197"/>
        <end position="222"/>
    </location>
</feature>
<dbReference type="GO" id="GO:0005737">
    <property type="term" value="C:cytoplasm"/>
    <property type="evidence" value="ECO:0007669"/>
    <property type="project" value="TreeGrafter"/>
</dbReference>
<dbReference type="EMBL" id="MVBO01000134">
    <property type="protein sequence ID" value="OZJ02677.1"/>
    <property type="molecule type" value="Genomic_DNA"/>
</dbReference>
<evidence type="ECO:0000259" key="13">
    <source>
        <dbReference type="Pfam" id="PF04715"/>
    </source>
</evidence>
<dbReference type="PANTHER" id="PTHR11236">
    <property type="entry name" value="AMINOBENZOATE/ANTHRANILATE SYNTHASE"/>
    <property type="match status" value="1"/>
</dbReference>
<evidence type="ECO:0000256" key="5">
    <source>
        <dbReference type="ARBA" id="ARBA00022679"/>
    </source>
</evidence>
<dbReference type="SUPFAM" id="SSF56322">
    <property type="entry name" value="ADC synthase"/>
    <property type="match status" value="1"/>
</dbReference>
<dbReference type="Proteomes" id="UP000242875">
    <property type="component" value="Unassembled WGS sequence"/>
</dbReference>
<gene>
    <name evidence="14" type="ORF">BZG36_04055</name>
</gene>
<evidence type="ECO:0000256" key="3">
    <source>
        <dbReference type="ARBA" id="ARBA00005970"/>
    </source>
</evidence>
<dbReference type="GO" id="GO:0008153">
    <property type="term" value="P:4-aminobenzoate biosynthetic process"/>
    <property type="evidence" value="ECO:0007669"/>
    <property type="project" value="TreeGrafter"/>
</dbReference>
<keyword evidence="5" id="KW-0808">Transferase</keyword>
<dbReference type="InterPro" id="IPR006221">
    <property type="entry name" value="TrpG/PapA_dom"/>
</dbReference>
<comment type="pathway">
    <text evidence="2">Cofactor biosynthesis; tetrahydrofolate biosynthesis; 4-aminobenzoate from chorismate: step 1/2.</text>
</comment>
<dbReference type="PRINTS" id="PR00095">
    <property type="entry name" value="ANTSNTHASEI"/>
</dbReference>
<dbReference type="AlphaFoldDB" id="A0A261XWE7"/>
<evidence type="ECO:0000259" key="11">
    <source>
        <dbReference type="Pfam" id="PF00117"/>
    </source>
</evidence>
<dbReference type="InterPro" id="IPR006805">
    <property type="entry name" value="Anth_synth_I_N"/>
</dbReference>
<dbReference type="Gene3D" id="3.60.120.10">
    <property type="entry name" value="Anthranilate synthase"/>
    <property type="match status" value="1"/>
</dbReference>
<evidence type="ECO:0000259" key="12">
    <source>
        <dbReference type="Pfam" id="PF00425"/>
    </source>
</evidence>
<dbReference type="InterPro" id="IPR017926">
    <property type="entry name" value="GATASE"/>
</dbReference>
<feature type="compositionally biased region" description="Polar residues" evidence="10">
    <location>
        <begin position="200"/>
        <end position="209"/>
    </location>
</feature>
<feature type="domain" description="Glutamine amidotransferase" evidence="11">
    <location>
        <begin position="223"/>
        <end position="267"/>
    </location>
</feature>
<dbReference type="GO" id="GO:0046656">
    <property type="term" value="P:folic acid biosynthetic process"/>
    <property type="evidence" value="ECO:0007669"/>
    <property type="project" value="UniProtKB-KW"/>
</dbReference>
<evidence type="ECO:0000256" key="10">
    <source>
        <dbReference type="SAM" id="MobiDB-lite"/>
    </source>
</evidence>
<dbReference type="PANTHER" id="PTHR11236:SF18">
    <property type="entry name" value="AMINODEOXYCHORISMATE SYNTHASE"/>
    <property type="match status" value="1"/>
</dbReference>
<dbReference type="GO" id="GO:0000162">
    <property type="term" value="P:L-tryptophan biosynthetic process"/>
    <property type="evidence" value="ECO:0007669"/>
    <property type="project" value="TreeGrafter"/>
</dbReference>
<organism evidence="14 15">
    <name type="scientific">Bifiguratus adelaidae</name>
    <dbReference type="NCBI Taxonomy" id="1938954"/>
    <lineage>
        <taxon>Eukaryota</taxon>
        <taxon>Fungi</taxon>
        <taxon>Fungi incertae sedis</taxon>
        <taxon>Mucoromycota</taxon>
        <taxon>Mucoromycotina</taxon>
        <taxon>Endogonomycetes</taxon>
        <taxon>Endogonales</taxon>
        <taxon>Endogonales incertae sedis</taxon>
        <taxon>Bifiguratus</taxon>
    </lineage>
</organism>
<dbReference type="Pfam" id="PF04715">
    <property type="entry name" value="Anth_synt_I_N"/>
    <property type="match status" value="1"/>
</dbReference>
<sequence length="925" mass="103856">MAMESLKTIIIDNYDSYTFNLLQLWDTKDLHNVVVIRNDQFEWEYFQEHVLPYFDNIIISPGPGRPENPKDLGLVGPLLEFQRRELAHDRVALPMFGICLGFQAIGWTFGAKVSHAARVVHGRLSLINILEDARTRNGDSPYGDILDDIPTNIWATRYHSLVVDPKSLPECLQVTATCWEDDADILALRNTPPRLDKALSDSNENSLRNDSVHMKPPTNHQYTEGCEASLPYTTLMAFRHKVHPIYGVQFHPESICTEYGRKMIDNFHNITEQWKRNVQYQSFAHQLPEHISQLSVVSLTGLNPSSSLPPPPQDFNTNYALVAEKIWNGSDGSLDTQSLFKMLQQQPGASQSIAFLDSARQSSPYCHYSFLSVNNAFTMTYSTLHHETRISSPDNNSKSRSTSIYTLPPQQKILSYVSSFLQHFTHVPVQGIKSLPRNLNFRGGFIGYIGYEMKRETLEGYITPIKQRCACTEHETETISPSSLGCCQCTLEPDLALHFVDKFLAINVKEGSIYAICIVNQDQQRQNLLDDRADVLVGHTLEHAQGWLQSLKRNMYSISKAKISKSLSPPKILCKKDAWHHNEMATAEEALETSNRFSPSQIFTPDVDRSQYIPAIEEAIRLIGEGETYEVCLTTHFRRNFGVLSPTSLIELYFSHLRRRNPSPFSAFLSFPATGLTVLSSSPERFMRVNAQGIVEMKPIKGTTARVRDCCCSEHVAGERECKRLRQQRDKARAQDLWSDVKERGENLMIVDLVRNDLAHVCIPNTVTVPKLMHVESYETVHQLVSTVRGKQRSDADPIQTLAGCFPPGSMTGAPKLRTVEILDELEGHINRGVYSGCVGYFSIGTADNERGQCTSDFSVVIRTAVVNARKEVSIGAGGAITFLSKPDAEWNEVVLKTESVVPSPSVRSFIASNRSKSAPSSPLL</sequence>
<dbReference type="Gene3D" id="3.40.50.880">
    <property type="match status" value="1"/>
</dbReference>
<dbReference type="CDD" id="cd01743">
    <property type="entry name" value="GATase1_Anthranilate_Synthase"/>
    <property type="match status" value="1"/>
</dbReference>
<keyword evidence="15" id="KW-1185">Reference proteome</keyword>
<evidence type="ECO:0000256" key="9">
    <source>
        <dbReference type="ARBA" id="ARBA00031904"/>
    </source>
</evidence>
<dbReference type="EC" id="2.6.1.85" evidence="4"/>
<dbReference type="InterPro" id="IPR015890">
    <property type="entry name" value="Chorismate_C"/>
</dbReference>
<accession>A0A261XWE7</accession>
<comment type="catalytic activity">
    <reaction evidence="1">
        <text>chorismate + L-glutamine = 4-amino-4-deoxychorismate + L-glutamate</text>
        <dbReference type="Rhea" id="RHEA:11672"/>
        <dbReference type="ChEBI" id="CHEBI:29748"/>
        <dbReference type="ChEBI" id="CHEBI:29985"/>
        <dbReference type="ChEBI" id="CHEBI:58359"/>
        <dbReference type="ChEBI" id="CHEBI:58406"/>
        <dbReference type="EC" id="2.6.1.85"/>
    </reaction>
</comment>
<dbReference type="InterPro" id="IPR029062">
    <property type="entry name" value="Class_I_gatase-like"/>
</dbReference>
<evidence type="ECO:0000313" key="15">
    <source>
        <dbReference type="Proteomes" id="UP000242875"/>
    </source>
</evidence>
<protein>
    <recommendedName>
        <fullName evidence="4">aminodeoxychorismate synthase</fullName>
        <ecNumber evidence="4">2.6.1.85</ecNumber>
    </recommendedName>
    <alternativeName>
        <fullName evidence="8">Para-aminobenzoate synthase</fullName>
    </alternativeName>
    <alternativeName>
        <fullName evidence="9">p-aminobenzoic acid synthase</fullName>
    </alternativeName>
</protein>
<dbReference type="GO" id="GO:0046654">
    <property type="term" value="P:tetrahydrofolate biosynthetic process"/>
    <property type="evidence" value="ECO:0007669"/>
    <property type="project" value="UniProtKB-UniPathway"/>
</dbReference>
<dbReference type="UniPathway" id="UPA00077">
    <property type="reaction ID" value="UER00149"/>
</dbReference>
<evidence type="ECO:0000313" key="14">
    <source>
        <dbReference type="EMBL" id="OZJ02677.1"/>
    </source>
</evidence>
<evidence type="ECO:0000256" key="4">
    <source>
        <dbReference type="ARBA" id="ARBA00013139"/>
    </source>
</evidence>
<reference evidence="14 15" key="1">
    <citation type="journal article" date="2017" name="Mycologia">
        <title>Bifiguratus adelaidae, gen. et sp. nov., a new member of Mucoromycotina in endophytic and soil-dwelling habitats.</title>
        <authorList>
            <person name="Torres-Cruz T.J."/>
            <person name="Billingsley Tobias T.L."/>
            <person name="Almatruk M."/>
            <person name="Hesse C."/>
            <person name="Kuske C.R."/>
            <person name="Desiro A."/>
            <person name="Benucci G.M."/>
            <person name="Bonito G."/>
            <person name="Stajich J.E."/>
            <person name="Dunlap C."/>
            <person name="Arnold A.E."/>
            <person name="Porras-Alfaro A."/>
        </authorList>
    </citation>
    <scope>NUCLEOTIDE SEQUENCE [LARGE SCALE GENOMIC DNA]</scope>
    <source>
        <strain evidence="14 15">AZ0501</strain>
    </source>
</reference>
<dbReference type="SUPFAM" id="SSF52317">
    <property type="entry name" value="Class I glutamine amidotransferase-like"/>
    <property type="match status" value="1"/>
</dbReference>
<evidence type="ECO:0000256" key="1">
    <source>
        <dbReference type="ARBA" id="ARBA00001000"/>
    </source>
</evidence>
<feature type="domain" description="Chorismate-utilising enzyme C-terminal" evidence="12">
    <location>
        <begin position="609"/>
        <end position="897"/>
    </location>
</feature>
<evidence type="ECO:0000256" key="8">
    <source>
        <dbReference type="ARBA" id="ARBA00031329"/>
    </source>
</evidence>
<dbReference type="Pfam" id="PF00425">
    <property type="entry name" value="Chorismate_bind"/>
    <property type="match status" value="1"/>
</dbReference>
<dbReference type="InterPro" id="IPR005801">
    <property type="entry name" value="ADC_synthase"/>
</dbReference>
<keyword evidence="6" id="KW-0289">Folate biosynthesis</keyword>
<proteinExistence type="inferred from homology"/>
<evidence type="ECO:0000256" key="7">
    <source>
        <dbReference type="ARBA" id="ARBA00022962"/>
    </source>
</evidence>
<dbReference type="OrthoDB" id="64220at2759"/>
<feature type="domain" description="Anthranilate synthase component I N-terminal" evidence="13">
    <location>
        <begin position="343"/>
        <end position="456"/>
    </location>
</feature>
<evidence type="ECO:0000256" key="2">
    <source>
        <dbReference type="ARBA" id="ARBA00005009"/>
    </source>
</evidence>
<name>A0A261XWE7_9FUNG</name>
<feature type="domain" description="Glutamine amidotransferase" evidence="11">
    <location>
        <begin position="10"/>
        <end position="189"/>
    </location>
</feature>
<comment type="similarity">
    <text evidence="3">In the C-terminal section; belongs to the anthranilate synthase component I family.</text>
</comment>
<keyword evidence="7" id="KW-0315">Glutamine amidotransferase</keyword>
<dbReference type="InterPro" id="IPR019999">
    <property type="entry name" value="Anth_synth_I-like"/>
</dbReference>
<dbReference type="Pfam" id="PF00117">
    <property type="entry name" value="GATase"/>
    <property type="match status" value="2"/>
</dbReference>
<evidence type="ECO:0000256" key="6">
    <source>
        <dbReference type="ARBA" id="ARBA00022909"/>
    </source>
</evidence>
<dbReference type="PROSITE" id="PS51273">
    <property type="entry name" value="GATASE_TYPE_1"/>
    <property type="match status" value="1"/>
</dbReference>
<dbReference type="GO" id="GO:0046820">
    <property type="term" value="F:4-amino-4-deoxychorismate synthase activity"/>
    <property type="evidence" value="ECO:0007669"/>
    <property type="project" value="UniProtKB-EC"/>
</dbReference>
<comment type="caution">
    <text evidence="14">The sequence shown here is derived from an EMBL/GenBank/DDBJ whole genome shotgun (WGS) entry which is preliminary data.</text>
</comment>